<dbReference type="AlphaFoldDB" id="A0A9D5AK03"/>
<reference evidence="2 3" key="1">
    <citation type="journal article" date="2022" name="Nat. Genet.">
        <title>Improved pea reference genome and pan-genome highlight genomic features and evolutionary characteristics.</title>
        <authorList>
            <person name="Yang T."/>
            <person name="Liu R."/>
            <person name="Luo Y."/>
            <person name="Hu S."/>
            <person name="Wang D."/>
            <person name="Wang C."/>
            <person name="Pandey M.K."/>
            <person name="Ge S."/>
            <person name="Xu Q."/>
            <person name="Li N."/>
            <person name="Li G."/>
            <person name="Huang Y."/>
            <person name="Saxena R.K."/>
            <person name="Ji Y."/>
            <person name="Li M."/>
            <person name="Yan X."/>
            <person name="He Y."/>
            <person name="Liu Y."/>
            <person name="Wang X."/>
            <person name="Xiang C."/>
            <person name="Varshney R.K."/>
            <person name="Ding H."/>
            <person name="Gao S."/>
            <person name="Zong X."/>
        </authorList>
    </citation>
    <scope>NUCLEOTIDE SEQUENCE [LARGE SCALE GENOMIC DNA]</scope>
    <source>
        <strain evidence="2 3">cv. Zhongwan 6</strain>
    </source>
</reference>
<accession>A0A9D5AK03</accession>
<feature type="compositionally biased region" description="Low complexity" evidence="1">
    <location>
        <begin position="43"/>
        <end position="55"/>
    </location>
</feature>
<dbReference type="EMBL" id="JAMSHJ010000005">
    <property type="protein sequence ID" value="KAI5408485.1"/>
    <property type="molecule type" value="Genomic_DNA"/>
</dbReference>
<evidence type="ECO:0000256" key="1">
    <source>
        <dbReference type="SAM" id="MobiDB-lite"/>
    </source>
</evidence>
<evidence type="ECO:0000313" key="2">
    <source>
        <dbReference type="EMBL" id="KAI5408485.1"/>
    </source>
</evidence>
<feature type="region of interest" description="Disordered" evidence="1">
    <location>
        <begin position="1"/>
        <end position="58"/>
    </location>
</feature>
<sequence length="379" mass="41012">MTKRGGKAKVLAPGKLQEERNRIINKKHIVRKPAQTTLSMQDASSAPTPAQAAPSVRVASSMPTSASIKSSVQAASSMPTPAQAASSVQVASSMPTSASKKSCVQAASLMPTPAQAASSVQAASSMPTPAQAASSVQAASSMPTPAPTVVPVHATTSEKFSFMPTPTLSHQIMAGPQSINLQTMASPSNLAEEEDVDADEDEAVGQETITPLVPTIDENGKVIIKPSGTGLVPAKEVAGAINYAIRKQFYKPIHHWSALDPDTKADWFKLFGEKVSWDPFDHAFVYSAFEKKGRKRLNDMLGKARRKGTRPSWIGDDAWVELQTYWKRPSFWLCLLKTRPIELPQEAEQSTPQAIRLILMLHFNFHVNFKGICVPMSYF</sequence>
<dbReference type="Gramene" id="Psat05G0436200-T1">
    <property type="protein sequence ID" value="KAI5408485.1"/>
    <property type="gene ID" value="KIW84_054362"/>
</dbReference>
<organism evidence="2 3">
    <name type="scientific">Pisum sativum</name>
    <name type="common">Garden pea</name>
    <name type="synonym">Lathyrus oleraceus</name>
    <dbReference type="NCBI Taxonomy" id="3888"/>
    <lineage>
        <taxon>Eukaryota</taxon>
        <taxon>Viridiplantae</taxon>
        <taxon>Streptophyta</taxon>
        <taxon>Embryophyta</taxon>
        <taxon>Tracheophyta</taxon>
        <taxon>Spermatophyta</taxon>
        <taxon>Magnoliopsida</taxon>
        <taxon>eudicotyledons</taxon>
        <taxon>Gunneridae</taxon>
        <taxon>Pentapetalae</taxon>
        <taxon>rosids</taxon>
        <taxon>fabids</taxon>
        <taxon>Fabales</taxon>
        <taxon>Fabaceae</taxon>
        <taxon>Papilionoideae</taxon>
        <taxon>50 kb inversion clade</taxon>
        <taxon>NPAAA clade</taxon>
        <taxon>Hologalegina</taxon>
        <taxon>IRL clade</taxon>
        <taxon>Fabeae</taxon>
        <taxon>Lathyrus</taxon>
    </lineage>
</organism>
<gene>
    <name evidence="2" type="ORF">KIW84_054362</name>
</gene>
<evidence type="ECO:0000313" key="3">
    <source>
        <dbReference type="Proteomes" id="UP001058974"/>
    </source>
</evidence>
<dbReference type="Proteomes" id="UP001058974">
    <property type="component" value="Chromosome 5"/>
</dbReference>
<protein>
    <submittedName>
        <fullName evidence="2">Uncharacterized protein</fullName>
    </submittedName>
</protein>
<comment type="caution">
    <text evidence="2">The sequence shown here is derived from an EMBL/GenBank/DDBJ whole genome shotgun (WGS) entry which is preliminary data.</text>
</comment>
<name>A0A9D5AK03_PEA</name>
<keyword evidence="3" id="KW-1185">Reference proteome</keyword>
<proteinExistence type="predicted"/>